<dbReference type="Pfam" id="PF08245">
    <property type="entry name" value="Mur_ligase_M"/>
    <property type="match status" value="1"/>
</dbReference>
<reference evidence="3 4" key="1">
    <citation type="submission" date="2017-05" db="EMBL/GenBank/DDBJ databases">
        <title>Host range expansion of the Methanosphaera genus to humans and monogastric animals involves recent and extensive reduction in genome content.</title>
        <authorList>
            <person name="Hoedt E.C."/>
            <person name="Volmer J.G."/>
            <person name="Parks D.H."/>
            <person name="Rosewarne C.P."/>
            <person name="Denman S.E."/>
            <person name="Mcsweeney C.S."/>
            <person name="O Cuiv P."/>
            <person name="Hugenholtz P."/>
            <person name="Tyson G.W."/>
            <person name="Morrison M."/>
        </authorList>
    </citation>
    <scope>NUCLEOTIDE SEQUENCE [LARGE SCALE GENOMIC DNA]</scope>
    <source>
        <strain evidence="3 4">PA5</strain>
    </source>
</reference>
<dbReference type="InterPro" id="IPR050061">
    <property type="entry name" value="MurCDEF_pg_biosynth"/>
</dbReference>
<dbReference type="RefSeq" id="WP_112149687.1">
    <property type="nucleotide sequence ID" value="NZ_NGJK01000077.1"/>
</dbReference>
<dbReference type="EMBL" id="NGJK01000077">
    <property type="protein sequence ID" value="RAP02789.1"/>
    <property type="molecule type" value="Genomic_DNA"/>
</dbReference>
<dbReference type="InterPro" id="IPR036565">
    <property type="entry name" value="Mur-like_cat_sf"/>
</dbReference>
<dbReference type="PANTHER" id="PTHR43445">
    <property type="entry name" value="UDP-N-ACETYLMURAMATE--L-ALANINE LIGASE-RELATED"/>
    <property type="match status" value="1"/>
</dbReference>
<comment type="caution">
    <text evidence="3">The sequence shown here is derived from an EMBL/GenBank/DDBJ whole genome shotgun (WGS) entry which is preliminary data.</text>
</comment>
<dbReference type="GO" id="GO:0005524">
    <property type="term" value="F:ATP binding"/>
    <property type="evidence" value="ECO:0007669"/>
    <property type="project" value="InterPro"/>
</dbReference>
<dbReference type="GO" id="GO:0016881">
    <property type="term" value="F:acid-amino acid ligase activity"/>
    <property type="evidence" value="ECO:0007669"/>
    <property type="project" value="InterPro"/>
</dbReference>
<dbReference type="Proteomes" id="UP000248557">
    <property type="component" value="Unassembled WGS sequence"/>
</dbReference>
<dbReference type="InterPro" id="IPR004101">
    <property type="entry name" value="Mur_ligase_C"/>
</dbReference>
<gene>
    <name evidence="3" type="ORF">CA615_06040</name>
</gene>
<dbReference type="Gene3D" id="3.40.1190.10">
    <property type="entry name" value="Mur-like, catalytic domain"/>
    <property type="match status" value="1"/>
</dbReference>
<dbReference type="PANTHER" id="PTHR43445:SF3">
    <property type="entry name" value="UDP-N-ACETYLMURAMATE--L-ALANINE LIGASE"/>
    <property type="match status" value="1"/>
</dbReference>
<evidence type="ECO:0000313" key="3">
    <source>
        <dbReference type="EMBL" id="RAP02789.1"/>
    </source>
</evidence>
<name>A0A328Q7M2_9EURY</name>
<feature type="domain" description="Mur ligase C-terminal" evidence="1">
    <location>
        <begin position="341"/>
        <end position="473"/>
    </location>
</feature>
<dbReference type="SUPFAM" id="SSF53244">
    <property type="entry name" value="MurD-like peptide ligases, peptide-binding domain"/>
    <property type="match status" value="1"/>
</dbReference>
<dbReference type="SUPFAM" id="SSF53623">
    <property type="entry name" value="MurD-like peptide ligases, catalytic domain"/>
    <property type="match status" value="1"/>
</dbReference>
<evidence type="ECO:0000259" key="1">
    <source>
        <dbReference type="Pfam" id="PF02875"/>
    </source>
</evidence>
<dbReference type="InterPro" id="IPR013221">
    <property type="entry name" value="Mur_ligase_cen"/>
</dbReference>
<dbReference type="AlphaFoldDB" id="A0A328Q7M2"/>
<dbReference type="InterPro" id="IPR036615">
    <property type="entry name" value="Mur_ligase_C_dom_sf"/>
</dbReference>
<sequence>MQEISIKSSDLANKIEGVLYGPDNLLSGNYTFLNKASENDIVIRHKINGKGIEIANEKGVSCLITQNPHDDAISMAKALNFSLIVTEHIEYATAFALNTIVKEYAEDSFKVAVTGTNGKSTTTHLLYTIFSDFNYDTYTNTDAESEGNTLIDPRVASELSDYYHKNNNIDVITLEVSEVQGWDDEIMKNHSNKMIRALDADSVIITNASMDHINLVKSFDNLLYEISGAAKALLNGDKESLLVLNYEDENIRNMANIVSNQSNINVMFFGNYDENNILSVSYKEGVGIYSGNELYVEQKDLPFNSIHFIQDIMAALAVCIYRNMDRGRVIESLKNYKPLARRFIKLRENPIIIDDFAHNPSGINLTIENGSKLGNNLFIVNAIRGSRGDDINREIAEALVKSLKDRDNYTLLLTCSVDVVNHLNTVVDSEKNIFLEILEENNIHFMLFESLEESLLNVVNLASDDDVILLLGAQGMDPASRILKKHDII</sequence>
<evidence type="ECO:0000313" key="4">
    <source>
        <dbReference type="Proteomes" id="UP000248557"/>
    </source>
</evidence>
<protein>
    <submittedName>
        <fullName evidence="3">Uncharacterized protein</fullName>
    </submittedName>
</protein>
<evidence type="ECO:0000259" key="2">
    <source>
        <dbReference type="Pfam" id="PF08245"/>
    </source>
</evidence>
<accession>A0A328Q7M2</accession>
<feature type="domain" description="Mur ligase central" evidence="2">
    <location>
        <begin position="113"/>
        <end position="318"/>
    </location>
</feature>
<dbReference type="Gene3D" id="3.90.190.20">
    <property type="entry name" value="Mur ligase, C-terminal domain"/>
    <property type="match status" value="1"/>
</dbReference>
<organism evidence="3 4">
    <name type="scientific">Methanosphaera stadtmanae</name>
    <dbReference type="NCBI Taxonomy" id="2317"/>
    <lineage>
        <taxon>Archaea</taxon>
        <taxon>Methanobacteriati</taxon>
        <taxon>Methanobacteriota</taxon>
        <taxon>Methanomada group</taxon>
        <taxon>Methanobacteria</taxon>
        <taxon>Methanobacteriales</taxon>
        <taxon>Methanobacteriaceae</taxon>
        <taxon>Methanosphaera</taxon>
    </lineage>
</organism>
<dbReference type="Pfam" id="PF02875">
    <property type="entry name" value="Mur_ligase_C"/>
    <property type="match status" value="1"/>
</dbReference>
<proteinExistence type="predicted"/>